<accession>A0A8J4XTM7</accession>
<name>A0A8J4XTM7_CHIOP</name>
<feature type="domain" description="Fibronectin type-III" evidence="3">
    <location>
        <begin position="58"/>
        <end position="159"/>
    </location>
</feature>
<comment type="caution">
    <text evidence="4">The sequence shown here is derived from an EMBL/GenBank/DDBJ whole genome shotgun (WGS) entry which is preliminary data.</text>
</comment>
<reference evidence="4" key="1">
    <citation type="submission" date="2020-07" db="EMBL/GenBank/DDBJ databases">
        <title>The High-quality genome of the commercially important snow crab, Chionoecetes opilio.</title>
        <authorList>
            <person name="Jeong J.-H."/>
            <person name="Ryu S."/>
        </authorList>
    </citation>
    <scope>NUCLEOTIDE SEQUENCE</scope>
    <source>
        <strain evidence="4">MADBK_172401_WGS</strain>
        <tissue evidence="4">Digestive gland</tissue>
    </source>
</reference>
<gene>
    <name evidence="4" type="ORF">GWK47_017880</name>
</gene>
<dbReference type="AlphaFoldDB" id="A0A8J4XTM7"/>
<evidence type="ECO:0000313" key="5">
    <source>
        <dbReference type="Proteomes" id="UP000770661"/>
    </source>
</evidence>
<dbReference type="OrthoDB" id="6377697at2759"/>
<protein>
    <recommendedName>
        <fullName evidence="3">Fibronectin type-III domain-containing protein</fullName>
    </recommendedName>
</protein>
<keyword evidence="2" id="KW-0812">Transmembrane</keyword>
<evidence type="ECO:0000256" key="1">
    <source>
        <dbReference type="SAM" id="MobiDB-lite"/>
    </source>
</evidence>
<dbReference type="Gene3D" id="2.60.40.10">
    <property type="entry name" value="Immunoglobulins"/>
    <property type="match status" value="1"/>
</dbReference>
<dbReference type="InterPro" id="IPR036116">
    <property type="entry name" value="FN3_sf"/>
</dbReference>
<proteinExistence type="predicted"/>
<dbReference type="SMART" id="SM00060">
    <property type="entry name" value="FN3"/>
    <property type="match status" value="1"/>
</dbReference>
<dbReference type="CDD" id="cd00063">
    <property type="entry name" value="FN3"/>
    <property type="match status" value="1"/>
</dbReference>
<keyword evidence="2" id="KW-0472">Membrane</keyword>
<keyword evidence="5" id="KW-1185">Reference proteome</keyword>
<dbReference type="SUPFAM" id="SSF49265">
    <property type="entry name" value="Fibronectin type III"/>
    <property type="match status" value="1"/>
</dbReference>
<dbReference type="Proteomes" id="UP000770661">
    <property type="component" value="Unassembled WGS sequence"/>
</dbReference>
<feature type="transmembrane region" description="Helical" evidence="2">
    <location>
        <begin position="166"/>
        <end position="185"/>
    </location>
</feature>
<dbReference type="InterPro" id="IPR003961">
    <property type="entry name" value="FN3_dom"/>
</dbReference>
<sequence length="234" mass="24696">MTSNATYSYEKNFIALGPRHTLPSLTPATQYEVMVVVAAWRAARNLTCVADGKGQISAPVILRTEKTSDTSVFVRWKRVSLPRGCHVQYNLSAIPGASDGASGALETRHITLTGLTKTYAEVAGLEANVVYTIQVLARCTSQPYPSAYSSTLLVIPGKGVVGYGKVVAGGVVGAVVLVVMMVSLWRRKRRQPPPPCNASLPSASPSPPLPCSRGTADGGVAEDGATERLNNSVI</sequence>
<organism evidence="4 5">
    <name type="scientific">Chionoecetes opilio</name>
    <name type="common">Atlantic snow crab</name>
    <name type="synonym">Cancer opilio</name>
    <dbReference type="NCBI Taxonomy" id="41210"/>
    <lineage>
        <taxon>Eukaryota</taxon>
        <taxon>Metazoa</taxon>
        <taxon>Ecdysozoa</taxon>
        <taxon>Arthropoda</taxon>
        <taxon>Crustacea</taxon>
        <taxon>Multicrustacea</taxon>
        <taxon>Malacostraca</taxon>
        <taxon>Eumalacostraca</taxon>
        <taxon>Eucarida</taxon>
        <taxon>Decapoda</taxon>
        <taxon>Pleocyemata</taxon>
        <taxon>Brachyura</taxon>
        <taxon>Eubrachyura</taxon>
        <taxon>Majoidea</taxon>
        <taxon>Majidae</taxon>
        <taxon>Chionoecetes</taxon>
    </lineage>
</organism>
<evidence type="ECO:0000259" key="3">
    <source>
        <dbReference type="PROSITE" id="PS50853"/>
    </source>
</evidence>
<evidence type="ECO:0000256" key="2">
    <source>
        <dbReference type="SAM" id="Phobius"/>
    </source>
</evidence>
<dbReference type="EMBL" id="JACEEZ010022201">
    <property type="protein sequence ID" value="KAG0712689.1"/>
    <property type="molecule type" value="Genomic_DNA"/>
</dbReference>
<keyword evidence="2" id="KW-1133">Transmembrane helix</keyword>
<feature type="region of interest" description="Disordered" evidence="1">
    <location>
        <begin position="189"/>
        <end position="234"/>
    </location>
</feature>
<dbReference type="InterPro" id="IPR013783">
    <property type="entry name" value="Ig-like_fold"/>
</dbReference>
<dbReference type="PROSITE" id="PS50853">
    <property type="entry name" value="FN3"/>
    <property type="match status" value="1"/>
</dbReference>
<evidence type="ECO:0000313" key="4">
    <source>
        <dbReference type="EMBL" id="KAG0712689.1"/>
    </source>
</evidence>